<dbReference type="CDD" id="cd17321">
    <property type="entry name" value="MFS_MMR_MDR_like"/>
    <property type="match status" value="1"/>
</dbReference>
<comment type="subcellular location">
    <subcellularLocation>
        <location evidence="1">Cell membrane</location>
        <topology evidence="1">Multi-pass membrane protein</topology>
    </subcellularLocation>
</comment>
<evidence type="ECO:0000313" key="12">
    <source>
        <dbReference type="Proteomes" id="UP000477779"/>
    </source>
</evidence>
<evidence type="ECO:0000256" key="1">
    <source>
        <dbReference type="ARBA" id="ARBA00004651"/>
    </source>
</evidence>
<evidence type="ECO:0000256" key="6">
    <source>
        <dbReference type="ARBA" id="ARBA00023136"/>
    </source>
</evidence>
<dbReference type="PRINTS" id="PR01036">
    <property type="entry name" value="TCRTETB"/>
</dbReference>
<dbReference type="InterPro" id="IPR005829">
    <property type="entry name" value="Sugar_transporter_CS"/>
</dbReference>
<evidence type="ECO:0000256" key="7">
    <source>
        <dbReference type="SAM" id="Phobius"/>
    </source>
</evidence>
<feature type="transmembrane region" description="Helical" evidence="7">
    <location>
        <begin position="135"/>
        <end position="155"/>
    </location>
</feature>
<evidence type="ECO:0000256" key="3">
    <source>
        <dbReference type="ARBA" id="ARBA00022475"/>
    </source>
</evidence>
<evidence type="ECO:0000313" key="9">
    <source>
        <dbReference type="EMBL" id="NES29236.1"/>
    </source>
</evidence>
<dbReference type="Gene3D" id="1.20.1250.20">
    <property type="entry name" value="MFS general substrate transporter like domains"/>
    <property type="match status" value="1"/>
</dbReference>
<evidence type="ECO:0000256" key="4">
    <source>
        <dbReference type="ARBA" id="ARBA00022692"/>
    </source>
</evidence>
<dbReference type="PROSITE" id="PS00216">
    <property type="entry name" value="SUGAR_TRANSPORT_1"/>
    <property type="match status" value="1"/>
</dbReference>
<dbReference type="SUPFAM" id="SSF103473">
    <property type="entry name" value="MFS general substrate transporter"/>
    <property type="match status" value="1"/>
</dbReference>
<feature type="transmembrane region" description="Helical" evidence="7">
    <location>
        <begin position="53"/>
        <end position="70"/>
    </location>
</feature>
<feature type="transmembrane region" description="Helical" evidence="7">
    <location>
        <begin position="196"/>
        <end position="216"/>
    </location>
</feature>
<dbReference type="EMBL" id="CP045309">
    <property type="protein sequence ID" value="QGL48774.1"/>
    <property type="molecule type" value="Genomic_DNA"/>
</dbReference>
<feature type="transmembrane region" description="Helical" evidence="7">
    <location>
        <begin position="77"/>
        <end position="95"/>
    </location>
</feature>
<dbReference type="PROSITE" id="PS51257">
    <property type="entry name" value="PROKAR_LIPOPROTEIN"/>
    <property type="match status" value="1"/>
</dbReference>
<dbReference type="EMBL" id="JAAHBZ010000006">
    <property type="protein sequence ID" value="NES29236.1"/>
    <property type="molecule type" value="Genomic_DNA"/>
</dbReference>
<dbReference type="InterPro" id="IPR011701">
    <property type="entry name" value="MFS"/>
</dbReference>
<evidence type="ECO:0000313" key="11">
    <source>
        <dbReference type="Proteomes" id="UP000402241"/>
    </source>
</evidence>
<feature type="transmembrane region" description="Helical" evidence="7">
    <location>
        <begin position="9"/>
        <end position="33"/>
    </location>
</feature>
<dbReference type="AlphaFoldDB" id="A0AAJ3DK29"/>
<keyword evidence="6 7" id="KW-0472">Membrane</keyword>
<dbReference type="GO" id="GO:0005886">
    <property type="term" value="C:plasma membrane"/>
    <property type="evidence" value="ECO:0007669"/>
    <property type="project" value="UniProtKB-SubCell"/>
</dbReference>
<feature type="transmembrane region" description="Helical" evidence="7">
    <location>
        <begin position="228"/>
        <end position="246"/>
    </location>
</feature>
<feature type="transmembrane region" description="Helical" evidence="7">
    <location>
        <begin position="301"/>
        <end position="323"/>
    </location>
</feature>
<feature type="domain" description="Major facilitator superfamily (MFS) profile" evidence="8">
    <location>
        <begin position="11"/>
        <end position="504"/>
    </location>
</feature>
<dbReference type="PANTHER" id="PTHR42718:SF42">
    <property type="entry name" value="EXPORT PROTEIN"/>
    <property type="match status" value="1"/>
</dbReference>
<dbReference type="InterPro" id="IPR036259">
    <property type="entry name" value="MFS_trans_sf"/>
</dbReference>
<dbReference type="PANTHER" id="PTHR42718">
    <property type="entry name" value="MAJOR FACILITATOR SUPERFAMILY MULTIDRUG TRANSPORTER MFSC"/>
    <property type="match status" value="1"/>
</dbReference>
<dbReference type="InterPro" id="IPR020846">
    <property type="entry name" value="MFS_dom"/>
</dbReference>
<reference evidence="10 11" key="1">
    <citation type="submission" date="2019-10" db="EMBL/GenBank/DDBJ databases">
        <title>Genome Sequence of Micromonospora terminaliae DSM 101760.</title>
        <authorList>
            <person name="Guo L."/>
        </authorList>
    </citation>
    <scope>NUCLEOTIDE SEQUENCE [LARGE SCALE GENOMIC DNA]</scope>
    <source>
        <strain evidence="10 11">DSM 101760</strain>
    </source>
</reference>
<keyword evidence="2" id="KW-0813">Transport</keyword>
<sequence length="524" mass="54153">MTTRSERQGLLLVVVGACFLMVMMDNTILNVALQAIQRDLRADNSQLQWAVDSYILVYASLMFTAGVIADRWGRRRTLAVGLAVFALASAFSAFADSPDALILWRAVMGVGGAVVPPATLAIIKHAVPEDEHGKAMGIWAALGGLSVAFGPILGGALLERFWWGSVFLINVPVAVACLALLFVVARESRSTARFHLDLPGLLLSTAAIAAIVYGVIRAGEDNDWFAPASAGMVALGLVLTVVLILVERRTAHPVLDVSLFRSAPFAGGTTAVSLAFFALTGGTFLLVFYVQLVLGHTPLELGLILLPVAVGSVLSAVTSAGMVRRYGFRLTVSGGLVLLAVSFGGLLLATTTSPLWRLEASLLVAGLGMGFVMGATTTLAMSAVPTQKAGVGGAVNNTVRQVGAALGVAVMGSVLSMTYRDRAAEVLDVLPAGQRERAGDSLGATLFALGGGSPAGGAAGPETLALADRARDAFVGAMHVTLGVGIAVLLVGALLVLVWVPARLTPRPASPDLPLDSALTGETR</sequence>
<reference evidence="9 12" key="2">
    <citation type="submission" date="2020-02" db="EMBL/GenBank/DDBJ databases">
        <title>WGS of Micromonospora spp. isolated from hot spring.</title>
        <authorList>
            <person name="Thawai C."/>
        </authorList>
    </citation>
    <scope>NUCLEOTIDE SEQUENCE [LARGE SCALE GENOMIC DNA]</scope>
    <source>
        <strain evidence="9 12">TMS7</strain>
    </source>
</reference>
<protein>
    <submittedName>
        <fullName evidence="9 10">MFS transporter</fullName>
    </submittedName>
</protein>
<dbReference type="Proteomes" id="UP000477779">
    <property type="component" value="Unassembled WGS sequence"/>
</dbReference>
<evidence type="ECO:0000256" key="5">
    <source>
        <dbReference type="ARBA" id="ARBA00022989"/>
    </source>
</evidence>
<keyword evidence="3" id="KW-1003">Cell membrane</keyword>
<dbReference type="GO" id="GO:0022857">
    <property type="term" value="F:transmembrane transporter activity"/>
    <property type="evidence" value="ECO:0007669"/>
    <property type="project" value="InterPro"/>
</dbReference>
<feature type="transmembrane region" description="Helical" evidence="7">
    <location>
        <begin position="402"/>
        <end position="419"/>
    </location>
</feature>
<evidence type="ECO:0000259" key="8">
    <source>
        <dbReference type="PROSITE" id="PS50850"/>
    </source>
</evidence>
<dbReference type="NCBIfam" id="TIGR00711">
    <property type="entry name" value="efflux_EmrB"/>
    <property type="match status" value="1"/>
</dbReference>
<dbReference type="InterPro" id="IPR004638">
    <property type="entry name" value="EmrB-like"/>
</dbReference>
<dbReference type="RefSeq" id="WP_154228068.1">
    <property type="nucleotide sequence ID" value="NZ_CP045309.1"/>
</dbReference>
<feature type="transmembrane region" description="Helical" evidence="7">
    <location>
        <begin position="473"/>
        <end position="500"/>
    </location>
</feature>
<dbReference type="Proteomes" id="UP000402241">
    <property type="component" value="Chromosome"/>
</dbReference>
<accession>A0AAJ3DK29</accession>
<keyword evidence="5 7" id="KW-1133">Transmembrane helix</keyword>
<keyword evidence="4 7" id="KW-0812">Transmembrane</keyword>
<organism evidence="9 12">
    <name type="scientific">Micromonospora terminaliae</name>
    <dbReference type="NCBI Taxonomy" id="1914461"/>
    <lineage>
        <taxon>Bacteria</taxon>
        <taxon>Bacillati</taxon>
        <taxon>Actinomycetota</taxon>
        <taxon>Actinomycetes</taxon>
        <taxon>Micromonosporales</taxon>
        <taxon>Micromonosporaceae</taxon>
        <taxon>Micromonospora</taxon>
    </lineage>
</organism>
<keyword evidence="11" id="KW-1185">Reference proteome</keyword>
<feature type="transmembrane region" description="Helical" evidence="7">
    <location>
        <begin position="161"/>
        <end position="184"/>
    </location>
</feature>
<feature type="transmembrane region" description="Helical" evidence="7">
    <location>
        <begin position="266"/>
        <end position="289"/>
    </location>
</feature>
<feature type="transmembrane region" description="Helical" evidence="7">
    <location>
        <begin position="101"/>
        <end position="123"/>
    </location>
</feature>
<dbReference type="Pfam" id="PF07690">
    <property type="entry name" value="MFS_1"/>
    <property type="match status" value="1"/>
</dbReference>
<feature type="transmembrane region" description="Helical" evidence="7">
    <location>
        <begin position="335"/>
        <end position="356"/>
    </location>
</feature>
<evidence type="ECO:0000256" key="2">
    <source>
        <dbReference type="ARBA" id="ARBA00022448"/>
    </source>
</evidence>
<dbReference type="PROSITE" id="PS50850">
    <property type="entry name" value="MFS"/>
    <property type="match status" value="1"/>
</dbReference>
<proteinExistence type="predicted"/>
<gene>
    <name evidence="9" type="ORF">G3561_16995</name>
    <name evidence="10" type="ORF">GCE86_18180</name>
</gene>
<evidence type="ECO:0000313" key="10">
    <source>
        <dbReference type="EMBL" id="QGL48774.1"/>
    </source>
</evidence>
<name>A0AAJ3DK29_9ACTN</name>
<feature type="transmembrane region" description="Helical" evidence="7">
    <location>
        <begin position="362"/>
        <end position="381"/>
    </location>
</feature>